<dbReference type="PROSITE" id="PS51387">
    <property type="entry name" value="FAD_PCMH"/>
    <property type="match status" value="1"/>
</dbReference>
<evidence type="ECO:0000256" key="2">
    <source>
        <dbReference type="ARBA" id="ARBA00022630"/>
    </source>
</evidence>
<evidence type="ECO:0000256" key="3">
    <source>
        <dbReference type="ARBA" id="ARBA00022827"/>
    </source>
</evidence>
<dbReference type="InterPro" id="IPR016170">
    <property type="entry name" value="Cytok_DH_C_sf"/>
</dbReference>
<keyword evidence="2" id="KW-0285">Flavoprotein</keyword>
<dbReference type="EMBL" id="JAQQPM010000001">
    <property type="protein sequence ID" value="KAK2066691.1"/>
    <property type="molecule type" value="Genomic_DNA"/>
</dbReference>
<dbReference type="Pfam" id="PF02913">
    <property type="entry name" value="FAD-oxidase_C"/>
    <property type="match status" value="1"/>
</dbReference>
<name>A0AAD9MB89_9PEZI</name>
<dbReference type="InterPro" id="IPR006094">
    <property type="entry name" value="Oxid_FAD_bind_N"/>
</dbReference>
<evidence type="ECO:0000313" key="8">
    <source>
        <dbReference type="Proteomes" id="UP001217918"/>
    </source>
</evidence>
<dbReference type="InterPro" id="IPR016167">
    <property type="entry name" value="FAD-bd_PCMH_sub1"/>
</dbReference>
<evidence type="ECO:0000259" key="6">
    <source>
        <dbReference type="PROSITE" id="PS51387"/>
    </source>
</evidence>
<dbReference type="Gene3D" id="3.40.462.10">
    <property type="entry name" value="FAD-linked oxidases, C-terminal domain"/>
    <property type="match status" value="1"/>
</dbReference>
<dbReference type="Proteomes" id="UP001217918">
    <property type="component" value="Unassembled WGS sequence"/>
</dbReference>
<gene>
    <name evidence="7" type="ORF">P8C59_000482</name>
</gene>
<keyword evidence="8" id="KW-1185">Reference proteome</keyword>
<sequence>MASIPVHAEATGAQVGQAVKKQPVSDAVSLPAPRFLPPDVEQDRFDEFAKRVLALVGQDNLEIISADTPLVNNDMGKTAYKYDAYRSADNECLLVGCGVVHPRHVPDVRAILALCNEFNVPLWPVSAGRNLAYGGSAPRVPGSLVMRLGTHMNRILEVDTEHYTCVVEPGVTYQDMHDYLAKHDLLDKVRQDTPEISWGSMIGNALDRGGGSTPYGDHWGAHCGMEVLLANGDLVRTGMGAMSSVEGREEAKKGVAPWDQTPNGCFSLFPYGFGPINDGLFTQGNVGVVTKMGFYLMPNFAGITPFMVTYPRDDDIEEAMRIAAKLRLNHIIQHACSMRYITLDAGFYGPRSDYTTSDRDQILTSDELDAMCARLNLGRWNFTGCVYGPPKMREMALEHVKAEMLRLPGSRFFTLEDRTERPSVLHARAPNMEGLCNMDQQRWIKQWMPNGAHLLFTPVSRVDGKTALQQFRLAKKLFAEHQMEFMGHLVVFHRDMHTVSCMVYDSTDAAMRDRAWKLGRRVVQEWQARGWGEMRQHIGLHDQVAASYDFNGHALLRFNETVKAALDPKGIIAPGKSGIWPRQYAKEKWLMGKEFIPAFPGVEPGLLGGGAGANGKVNGKNGDDGKNGDGAK</sequence>
<dbReference type="InterPro" id="IPR036318">
    <property type="entry name" value="FAD-bd_PCMH-like_sf"/>
</dbReference>
<dbReference type="Gene3D" id="1.10.45.10">
    <property type="entry name" value="Vanillyl-alcohol Oxidase, Chain A, domain 4"/>
    <property type="match status" value="1"/>
</dbReference>
<dbReference type="InterPro" id="IPR016164">
    <property type="entry name" value="FAD-linked_Oxase-like_C"/>
</dbReference>
<dbReference type="InterPro" id="IPR016166">
    <property type="entry name" value="FAD-bd_PCMH"/>
</dbReference>
<comment type="cofactor">
    <cofactor evidence="1">
        <name>FAD</name>
        <dbReference type="ChEBI" id="CHEBI:57692"/>
    </cofactor>
</comment>
<reference evidence="7" key="1">
    <citation type="journal article" date="2023" name="Mol. Plant Microbe Interact.">
        <title>Elucidating the Obligate Nature and Biological Capacity of an Invasive Fungal Corn Pathogen.</title>
        <authorList>
            <person name="MacCready J.S."/>
            <person name="Roggenkamp E.M."/>
            <person name="Gdanetz K."/>
            <person name="Chilvers M.I."/>
        </authorList>
    </citation>
    <scope>NUCLEOTIDE SEQUENCE</scope>
    <source>
        <strain evidence="7">PM02</strain>
    </source>
</reference>
<evidence type="ECO:0000313" key="7">
    <source>
        <dbReference type="EMBL" id="KAK2066691.1"/>
    </source>
</evidence>
<evidence type="ECO:0000256" key="5">
    <source>
        <dbReference type="SAM" id="MobiDB-lite"/>
    </source>
</evidence>
<keyword evidence="3" id="KW-0274">FAD</keyword>
<dbReference type="Pfam" id="PF01565">
    <property type="entry name" value="FAD_binding_4"/>
    <property type="match status" value="1"/>
</dbReference>
<accession>A0AAD9MB89</accession>
<proteinExistence type="predicted"/>
<dbReference type="GO" id="GO:1903457">
    <property type="term" value="P:lactate catabolic process"/>
    <property type="evidence" value="ECO:0007669"/>
    <property type="project" value="TreeGrafter"/>
</dbReference>
<dbReference type="PANTHER" id="PTHR11748:SF114">
    <property type="entry name" value="ARYL-ALCOHOL OXIDASE VANILLYL-ALCOHOL OXIDASE (AFU_ORTHOLOGUE AFUA_3G09500)-RELATED"/>
    <property type="match status" value="1"/>
</dbReference>
<dbReference type="InterPro" id="IPR016171">
    <property type="entry name" value="Vanillyl_alc_oxidase_C-sub2"/>
</dbReference>
<evidence type="ECO:0000256" key="4">
    <source>
        <dbReference type="ARBA" id="ARBA00023002"/>
    </source>
</evidence>
<dbReference type="InterPro" id="IPR004113">
    <property type="entry name" value="FAD-bd_oxidored_4_C"/>
</dbReference>
<evidence type="ECO:0000256" key="1">
    <source>
        <dbReference type="ARBA" id="ARBA00001974"/>
    </source>
</evidence>
<dbReference type="PANTHER" id="PTHR11748">
    <property type="entry name" value="D-LACTATE DEHYDROGENASE"/>
    <property type="match status" value="1"/>
</dbReference>
<dbReference type="SUPFAM" id="SSF55103">
    <property type="entry name" value="FAD-linked oxidases, C-terminal domain"/>
    <property type="match status" value="1"/>
</dbReference>
<feature type="region of interest" description="Disordered" evidence="5">
    <location>
        <begin position="609"/>
        <end position="632"/>
    </location>
</feature>
<dbReference type="GO" id="GO:0004458">
    <property type="term" value="F:D-lactate dehydrogenase (cytochrome) activity"/>
    <property type="evidence" value="ECO:0007669"/>
    <property type="project" value="TreeGrafter"/>
</dbReference>
<dbReference type="Gene3D" id="3.30.465.10">
    <property type="match status" value="1"/>
</dbReference>
<comment type="caution">
    <text evidence="7">The sequence shown here is derived from an EMBL/GenBank/DDBJ whole genome shotgun (WGS) entry which is preliminary data.</text>
</comment>
<organism evidence="7 8">
    <name type="scientific">Phyllachora maydis</name>
    <dbReference type="NCBI Taxonomy" id="1825666"/>
    <lineage>
        <taxon>Eukaryota</taxon>
        <taxon>Fungi</taxon>
        <taxon>Dikarya</taxon>
        <taxon>Ascomycota</taxon>
        <taxon>Pezizomycotina</taxon>
        <taxon>Sordariomycetes</taxon>
        <taxon>Sordariomycetidae</taxon>
        <taxon>Phyllachorales</taxon>
        <taxon>Phyllachoraceae</taxon>
        <taxon>Phyllachora</taxon>
    </lineage>
</organism>
<dbReference type="Gene3D" id="3.30.43.10">
    <property type="entry name" value="Uridine Diphospho-n-acetylenolpyruvylglucosamine Reductase, domain 2"/>
    <property type="match status" value="1"/>
</dbReference>
<dbReference type="InterPro" id="IPR016169">
    <property type="entry name" value="FAD-bd_PCMH_sub2"/>
</dbReference>
<protein>
    <recommendedName>
        <fullName evidence="6">FAD-binding PCMH-type domain-containing protein</fullName>
    </recommendedName>
</protein>
<keyword evidence="4" id="KW-0560">Oxidoreductase</keyword>
<dbReference type="GO" id="GO:0005739">
    <property type="term" value="C:mitochondrion"/>
    <property type="evidence" value="ECO:0007669"/>
    <property type="project" value="TreeGrafter"/>
</dbReference>
<dbReference type="SUPFAM" id="SSF56176">
    <property type="entry name" value="FAD-binding/transporter-associated domain-like"/>
    <property type="match status" value="1"/>
</dbReference>
<dbReference type="GO" id="GO:0071949">
    <property type="term" value="F:FAD binding"/>
    <property type="evidence" value="ECO:0007669"/>
    <property type="project" value="InterPro"/>
</dbReference>
<dbReference type="GO" id="GO:0008720">
    <property type="term" value="F:D-lactate dehydrogenase (NAD+) activity"/>
    <property type="evidence" value="ECO:0007669"/>
    <property type="project" value="TreeGrafter"/>
</dbReference>
<feature type="compositionally biased region" description="Basic and acidic residues" evidence="5">
    <location>
        <begin position="621"/>
        <end position="632"/>
    </location>
</feature>
<dbReference type="AlphaFoldDB" id="A0AAD9MB89"/>
<feature type="domain" description="FAD-binding PCMH-type" evidence="6">
    <location>
        <begin position="92"/>
        <end position="299"/>
    </location>
</feature>